<dbReference type="InterPro" id="IPR009899">
    <property type="entry name" value="ArdA"/>
</dbReference>
<keyword evidence="2" id="KW-1185">Reference proteome</keyword>
<accession>A0A137YWX1</accession>
<dbReference type="Pfam" id="PF07275">
    <property type="entry name" value="ArdA"/>
    <property type="match status" value="1"/>
</dbReference>
<dbReference type="EMBL" id="LSRE01000048">
    <property type="protein sequence ID" value="KXO90459.1"/>
    <property type="molecule type" value="Genomic_DNA"/>
</dbReference>
<organism evidence="1 2">
    <name type="scientific">Tsukamurella pseudospumae</name>
    <dbReference type="NCBI Taxonomy" id="239498"/>
    <lineage>
        <taxon>Bacteria</taxon>
        <taxon>Bacillati</taxon>
        <taxon>Actinomycetota</taxon>
        <taxon>Actinomycetes</taxon>
        <taxon>Mycobacteriales</taxon>
        <taxon>Tsukamurellaceae</taxon>
        <taxon>Tsukamurella</taxon>
    </lineage>
</organism>
<comment type="caution">
    <text evidence="1">The sequence shown here is derived from an EMBL/GenBank/DDBJ whole genome shotgun (WGS) entry which is preliminary data.</text>
</comment>
<evidence type="ECO:0000313" key="1">
    <source>
        <dbReference type="EMBL" id="KXO90459.1"/>
    </source>
</evidence>
<name>A0A137YWX1_9ACTN</name>
<proteinExistence type="predicted"/>
<gene>
    <name evidence="1" type="ORF">AXK61_07520</name>
</gene>
<sequence length="136" mass="15431">MSAAEAADQYNAANGLQPDDADYLVPPRSGTTVIRTSMHELNPVERHALHEAMQFDLIELDQHGHPIVRDFADKYVGTYDTFRDYVIQHAESVGLLDGVSDEVKRYFSWYGYERDMAVGHTVLGAADYRVHVFRDL</sequence>
<reference evidence="1 2" key="1">
    <citation type="submission" date="2016-02" db="EMBL/GenBank/DDBJ databases">
        <authorList>
            <person name="Teng J.L."/>
            <person name="Tang Y."/>
            <person name="Huang Y."/>
            <person name="Guo F."/>
            <person name="Wei W."/>
            <person name="Chen J.H."/>
            <person name="Wong S.Y."/>
            <person name="Lau S.K."/>
            <person name="Woo P.C."/>
        </authorList>
    </citation>
    <scope>NUCLEOTIDE SEQUENCE [LARGE SCALE GENOMIC DNA]</scope>
    <source>
        <strain evidence="1 2">JCM 13375</strain>
    </source>
</reference>
<dbReference type="Proteomes" id="UP000070409">
    <property type="component" value="Unassembled WGS sequence"/>
</dbReference>
<protein>
    <submittedName>
        <fullName evidence="1">Uncharacterized protein</fullName>
    </submittedName>
</protein>
<evidence type="ECO:0000313" key="2">
    <source>
        <dbReference type="Proteomes" id="UP000070409"/>
    </source>
</evidence>